<feature type="transmembrane region" description="Helical" evidence="8">
    <location>
        <begin position="44"/>
        <end position="65"/>
    </location>
</feature>
<dbReference type="AlphaFoldDB" id="A0A7J7CJP2"/>
<feature type="domain" description="Man1/Src1-like C-terminal" evidence="9">
    <location>
        <begin position="80"/>
        <end position="339"/>
    </location>
</feature>
<keyword evidence="6" id="KW-0539">Nucleus</keyword>
<dbReference type="Gene3D" id="1.10.10.1180">
    <property type="entry name" value="MAN1, winged-helix domain"/>
    <property type="match status" value="1"/>
</dbReference>
<dbReference type="GO" id="GO:0003682">
    <property type="term" value="F:chromatin binding"/>
    <property type="evidence" value="ECO:0007669"/>
    <property type="project" value="InterPro"/>
</dbReference>
<evidence type="ECO:0000313" key="10">
    <source>
        <dbReference type="EMBL" id="KAF5734269.1"/>
    </source>
</evidence>
<dbReference type="InParanoid" id="A0A7J7CJP2"/>
<organism evidence="10 11">
    <name type="scientific">Tripterygium wilfordii</name>
    <name type="common">Thunder God vine</name>
    <dbReference type="NCBI Taxonomy" id="458696"/>
    <lineage>
        <taxon>Eukaryota</taxon>
        <taxon>Viridiplantae</taxon>
        <taxon>Streptophyta</taxon>
        <taxon>Embryophyta</taxon>
        <taxon>Tracheophyta</taxon>
        <taxon>Spermatophyta</taxon>
        <taxon>Magnoliopsida</taxon>
        <taxon>eudicotyledons</taxon>
        <taxon>Gunneridae</taxon>
        <taxon>Pentapetalae</taxon>
        <taxon>rosids</taxon>
        <taxon>fabids</taxon>
        <taxon>Celastrales</taxon>
        <taxon>Celastraceae</taxon>
        <taxon>Tripterygium</taxon>
    </lineage>
</organism>
<evidence type="ECO:0000256" key="8">
    <source>
        <dbReference type="SAM" id="Phobius"/>
    </source>
</evidence>
<keyword evidence="2" id="KW-0597">Phosphoprotein</keyword>
<proteinExistence type="predicted"/>
<dbReference type="PANTHER" id="PTHR47808">
    <property type="entry name" value="INNER NUCLEAR MEMBRANE PROTEIN HEH2-RELATED"/>
    <property type="match status" value="1"/>
</dbReference>
<evidence type="ECO:0000256" key="7">
    <source>
        <dbReference type="SAM" id="MobiDB-lite"/>
    </source>
</evidence>
<keyword evidence="3 8" id="KW-0812">Transmembrane</keyword>
<feature type="transmembrane region" description="Helical" evidence="8">
    <location>
        <begin position="229"/>
        <end position="247"/>
    </location>
</feature>
<comment type="caution">
    <text evidence="10">The sequence shown here is derived from an EMBL/GenBank/DDBJ whole genome shotgun (WGS) entry which is preliminary data.</text>
</comment>
<dbReference type="GO" id="GO:0005637">
    <property type="term" value="C:nuclear inner membrane"/>
    <property type="evidence" value="ECO:0007669"/>
    <property type="project" value="UniProtKB-SubCell"/>
</dbReference>
<accession>A0A7J7CJP2</accession>
<keyword evidence="5 8" id="KW-0472">Membrane</keyword>
<keyword evidence="11" id="KW-1185">Reference proteome</keyword>
<feature type="compositionally biased region" description="Basic and acidic residues" evidence="7">
    <location>
        <begin position="352"/>
        <end position="364"/>
    </location>
</feature>
<dbReference type="GO" id="GO:0005783">
    <property type="term" value="C:endoplasmic reticulum"/>
    <property type="evidence" value="ECO:0007669"/>
    <property type="project" value="TreeGrafter"/>
</dbReference>
<evidence type="ECO:0000256" key="5">
    <source>
        <dbReference type="ARBA" id="ARBA00023136"/>
    </source>
</evidence>
<evidence type="ECO:0000256" key="4">
    <source>
        <dbReference type="ARBA" id="ARBA00022989"/>
    </source>
</evidence>
<dbReference type="InterPro" id="IPR018996">
    <property type="entry name" value="Man1/Src1-like_C"/>
</dbReference>
<comment type="subcellular location">
    <subcellularLocation>
        <location evidence="1">Nucleus inner membrane</location>
    </subcellularLocation>
</comment>
<dbReference type="EMBL" id="JAAARO010000016">
    <property type="protein sequence ID" value="KAF5734269.1"/>
    <property type="molecule type" value="Genomic_DNA"/>
</dbReference>
<evidence type="ECO:0000256" key="3">
    <source>
        <dbReference type="ARBA" id="ARBA00022692"/>
    </source>
</evidence>
<evidence type="ECO:0000313" key="11">
    <source>
        <dbReference type="Proteomes" id="UP000593562"/>
    </source>
</evidence>
<dbReference type="InterPro" id="IPR041885">
    <property type="entry name" value="MAN1_winged_helix_dom"/>
</dbReference>
<evidence type="ECO:0000256" key="1">
    <source>
        <dbReference type="ARBA" id="ARBA00004540"/>
    </source>
</evidence>
<dbReference type="Proteomes" id="UP000593562">
    <property type="component" value="Unassembled WGS sequence"/>
</dbReference>
<evidence type="ECO:0000256" key="2">
    <source>
        <dbReference type="ARBA" id="ARBA00022553"/>
    </source>
</evidence>
<sequence length="385" mass="44090">MSSTPKKRPKSKPNASPSSTPPIPHSIVEPPENFFPSKEEFLRLLAVLAIASSVVVTCNFLVSFFNPTQKPFCDSVSDSLDSLSDFCEPCPSNGECYQGKLECVHGYRRQGNLCVEDGDINETAKRLSKWVEKRLCEAYAQSLCSGTGTIWARQSDIWNDLDGHILMDNFGLDNAIWTHTKRKTMETVGKLLESRTTSYGTKELKCPDLLAEHYKPLTCRIRHWITKHVLVIVPVCALLLGCTILLWKVRWRWYLSSRVEELYHRVCDILEENALMSKSVNDGCESWVVASQLRDHLLLPRERRNHVLWKKVEELIQQDSRIDRYPKLVKGETKVVWEWQVEGSLSSRMRRRQESSKSKSREGVKITSNQQHGMLKAGKLQNSRA</sequence>
<feature type="compositionally biased region" description="Basic residues" evidence="7">
    <location>
        <begin position="1"/>
        <end position="11"/>
    </location>
</feature>
<dbReference type="GO" id="GO:0034399">
    <property type="term" value="C:nuclear periphery"/>
    <property type="evidence" value="ECO:0007669"/>
    <property type="project" value="TreeGrafter"/>
</dbReference>
<keyword evidence="4 8" id="KW-1133">Transmembrane helix</keyword>
<dbReference type="InterPro" id="IPR044780">
    <property type="entry name" value="Heh2/Src1"/>
</dbReference>
<reference evidence="10 11" key="1">
    <citation type="journal article" date="2020" name="Nat. Commun.">
        <title>Genome of Tripterygium wilfordii and identification of cytochrome P450 involved in triptolide biosynthesis.</title>
        <authorList>
            <person name="Tu L."/>
            <person name="Su P."/>
            <person name="Zhang Z."/>
            <person name="Gao L."/>
            <person name="Wang J."/>
            <person name="Hu T."/>
            <person name="Zhou J."/>
            <person name="Zhang Y."/>
            <person name="Zhao Y."/>
            <person name="Liu Y."/>
            <person name="Song Y."/>
            <person name="Tong Y."/>
            <person name="Lu Y."/>
            <person name="Yang J."/>
            <person name="Xu C."/>
            <person name="Jia M."/>
            <person name="Peters R.J."/>
            <person name="Huang L."/>
            <person name="Gao W."/>
        </authorList>
    </citation>
    <scope>NUCLEOTIDE SEQUENCE [LARGE SCALE GENOMIC DNA]</scope>
    <source>
        <strain evidence="11">cv. XIE 37</strain>
        <tissue evidence="10">Leaf</tissue>
    </source>
</reference>
<dbReference type="GO" id="GO:0071763">
    <property type="term" value="P:nuclear membrane organization"/>
    <property type="evidence" value="ECO:0007669"/>
    <property type="project" value="TreeGrafter"/>
</dbReference>
<evidence type="ECO:0000259" key="9">
    <source>
        <dbReference type="Pfam" id="PF09402"/>
    </source>
</evidence>
<dbReference type="PANTHER" id="PTHR47808:SF2">
    <property type="entry name" value="LEM DOMAIN-CONTAINING PROTEIN 2"/>
    <property type="match status" value="1"/>
</dbReference>
<feature type="region of interest" description="Disordered" evidence="7">
    <location>
        <begin position="1"/>
        <end position="29"/>
    </location>
</feature>
<name>A0A7J7CJP2_TRIWF</name>
<gene>
    <name evidence="10" type="ORF">HS088_TW16G00716</name>
</gene>
<dbReference type="OrthoDB" id="341403at2759"/>
<dbReference type="FunCoup" id="A0A7J7CJP2">
    <property type="interactions" value="2280"/>
</dbReference>
<feature type="region of interest" description="Disordered" evidence="7">
    <location>
        <begin position="348"/>
        <end position="385"/>
    </location>
</feature>
<dbReference type="Pfam" id="PF09402">
    <property type="entry name" value="MSC"/>
    <property type="match status" value="1"/>
</dbReference>
<protein>
    <recommendedName>
        <fullName evidence="9">Man1/Src1-like C-terminal domain-containing protein</fullName>
    </recommendedName>
</protein>
<evidence type="ECO:0000256" key="6">
    <source>
        <dbReference type="ARBA" id="ARBA00023242"/>
    </source>
</evidence>